<evidence type="ECO:0000256" key="2">
    <source>
        <dbReference type="SAM" id="Phobius"/>
    </source>
</evidence>
<keyword evidence="6" id="KW-1185">Reference proteome</keyword>
<feature type="region of interest" description="Disordered" evidence="1">
    <location>
        <begin position="173"/>
        <end position="241"/>
    </location>
</feature>
<evidence type="ECO:0000256" key="1">
    <source>
        <dbReference type="SAM" id="MobiDB-lite"/>
    </source>
</evidence>
<dbReference type="InterPro" id="IPR011055">
    <property type="entry name" value="Dup_hybrid_motif"/>
</dbReference>
<evidence type="ECO:0000259" key="4">
    <source>
        <dbReference type="Pfam" id="PF01551"/>
    </source>
</evidence>
<dbReference type="Proteomes" id="UP001501319">
    <property type="component" value="Unassembled WGS sequence"/>
</dbReference>
<feature type="transmembrane region" description="Helical" evidence="2">
    <location>
        <begin position="258"/>
        <end position="277"/>
    </location>
</feature>
<dbReference type="Gene3D" id="2.70.70.10">
    <property type="entry name" value="Glucose Permease (Domain IIA)"/>
    <property type="match status" value="1"/>
</dbReference>
<keyword evidence="2" id="KW-0472">Membrane</keyword>
<protein>
    <recommendedName>
        <fullName evidence="4">M23ase beta-sheet core domain-containing protein</fullName>
    </recommendedName>
</protein>
<keyword evidence="2" id="KW-0812">Transmembrane</keyword>
<dbReference type="SUPFAM" id="SSF51261">
    <property type="entry name" value="Duplicated hybrid motif"/>
    <property type="match status" value="1"/>
</dbReference>
<organism evidence="5 6">
    <name type="scientific">Kribbella alba</name>
    <dbReference type="NCBI Taxonomy" id="190197"/>
    <lineage>
        <taxon>Bacteria</taxon>
        <taxon>Bacillati</taxon>
        <taxon>Actinomycetota</taxon>
        <taxon>Actinomycetes</taxon>
        <taxon>Propionibacteriales</taxon>
        <taxon>Kribbellaceae</taxon>
        <taxon>Kribbella</taxon>
    </lineage>
</organism>
<feature type="chain" id="PRO_5046333242" description="M23ase beta-sheet core domain-containing protein" evidence="3">
    <location>
        <begin position="28"/>
        <end position="280"/>
    </location>
</feature>
<feature type="signal peptide" evidence="3">
    <location>
        <begin position="1"/>
        <end position="27"/>
    </location>
</feature>
<sequence>MNPSFGRLPGVLLVPALLCLPPPPTVAAAAAATAAPGPPAVWPLSPRPEVVRGFEQPAKPWLSGHRGVDLAGKPGQPVLSATAGKITYAGQLAGRGVVVVSNGPTRTTYEPVVPAIQLGATVSPGTQLGRLSAAASHCAPAACLHWGLRQSTLYLNPLSLLRSRTVRLLPTADLPTTPLSHPDTAAGTSDTGFSATSPSAAERALLAPSSGLPSPALPRPGPRAQVAPEPAPEPGSEGQISAGDNAIQLADRQSGSPAAPIVVGLAALITIGSTLLIRRH</sequence>
<proteinExistence type="predicted"/>
<feature type="compositionally biased region" description="Low complexity" evidence="1">
    <location>
        <begin position="203"/>
        <end position="214"/>
    </location>
</feature>
<evidence type="ECO:0000313" key="5">
    <source>
        <dbReference type="EMBL" id="GAA1620889.1"/>
    </source>
</evidence>
<dbReference type="CDD" id="cd12797">
    <property type="entry name" value="M23_peptidase"/>
    <property type="match status" value="1"/>
</dbReference>
<keyword evidence="2" id="KW-1133">Transmembrane helix</keyword>
<dbReference type="EMBL" id="BAAANE010000002">
    <property type="protein sequence ID" value="GAA1620889.1"/>
    <property type="molecule type" value="Genomic_DNA"/>
</dbReference>
<evidence type="ECO:0000313" key="6">
    <source>
        <dbReference type="Proteomes" id="UP001501319"/>
    </source>
</evidence>
<dbReference type="RefSeq" id="WP_344108121.1">
    <property type="nucleotide sequence ID" value="NZ_BAAANE010000002.1"/>
</dbReference>
<evidence type="ECO:0000256" key="3">
    <source>
        <dbReference type="SAM" id="SignalP"/>
    </source>
</evidence>
<reference evidence="5 6" key="1">
    <citation type="journal article" date="2019" name="Int. J. Syst. Evol. Microbiol.">
        <title>The Global Catalogue of Microorganisms (GCM) 10K type strain sequencing project: providing services to taxonomists for standard genome sequencing and annotation.</title>
        <authorList>
            <consortium name="The Broad Institute Genomics Platform"/>
            <consortium name="The Broad Institute Genome Sequencing Center for Infectious Disease"/>
            <person name="Wu L."/>
            <person name="Ma J."/>
        </authorList>
    </citation>
    <scope>NUCLEOTIDE SEQUENCE [LARGE SCALE GENOMIC DNA]</scope>
    <source>
        <strain evidence="5 6">JCM 14306</strain>
    </source>
</reference>
<keyword evidence="3" id="KW-0732">Signal</keyword>
<comment type="caution">
    <text evidence="5">The sequence shown here is derived from an EMBL/GenBank/DDBJ whole genome shotgun (WGS) entry which is preliminary data.</text>
</comment>
<dbReference type="Pfam" id="PF01551">
    <property type="entry name" value="Peptidase_M23"/>
    <property type="match status" value="1"/>
</dbReference>
<name>A0ABN2EXK5_9ACTN</name>
<feature type="compositionally biased region" description="Polar residues" evidence="1">
    <location>
        <begin position="186"/>
        <end position="199"/>
    </location>
</feature>
<dbReference type="InterPro" id="IPR016047">
    <property type="entry name" value="M23ase_b-sheet_dom"/>
</dbReference>
<feature type="domain" description="M23ase beta-sheet core" evidence="4">
    <location>
        <begin position="64"/>
        <end position="157"/>
    </location>
</feature>
<accession>A0ABN2EXK5</accession>
<gene>
    <name evidence="5" type="ORF">GCM10009744_04770</name>
</gene>